<evidence type="ECO:0000256" key="3">
    <source>
        <dbReference type="SAM" id="Phobius"/>
    </source>
</evidence>
<sequence>MQSLKYTTVAMGNHQSSIIQDITESIRSGRHEDDLEEFQRHASIEERTPHLLFLGRGGSGKSSLGNLLINGTSTGDSGPNIGTTKYVETTEVKKEGAKYTYIVHDTRGLGDSNTKVEEMETELQRVYQDNKEDCVVIICVRLNDRITDRGIKQCFEVCNSLDPNVWDNVIVAITHSEVPLEMRNKANRSEMLEDLKTEWRAKVQETIEGLEVEKEVPVCFTSHTEADRPIEDNWLQKLIKAIIERAGQSEGCFRLLFKILQEKLDLTRSHESMGASLRNTDEWDDLTQSTADLGIEMNMTATKQVSAGIMITVIGGVLGGGAGVASALATGIAATSAGLATGITAGGLTAGAIAGVAAFGAVTVATSGVGALIGAGVGIGVAIAVVMVWLWIKRRRAETN</sequence>
<feature type="domain" description="AIG1-type G" evidence="4">
    <location>
        <begin position="51"/>
        <end position="178"/>
    </location>
</feature>
<keyword evidence="3" id="KW-0472">Membrane</keyword>
<feature type="transmembrane region" description="Helical" evidence="3">
    <location>
        <begin position="307"/>
        <end position="333"/>
    </location>
</feature>
<evidence type="ECO:0000259" key="4">
    <source>
        <dbReference type="Pfam" id="PF04548"/>
    </source>
</evidence>
<keyword evidence="3" id="KW-1133">Transmembrane helix</keyword>
<protein>
    <recommendedName>
        <fullName evidence="4">AIG1-type G domain-containing protein</fullName>
    </recommendedName>
</protein>
<keyword evidence="6" id="KW-1185">Reference proteome</keyword>
<dbReference type="InterPro" id="IPR006703">
    <property type="entry name" value="G_AIG1"/>
</dbReference>
<evidence type="ECO:0000256" key="2">
    <source>
        <dbReference type="ARBA" id="ARBA00022741"/>
    </source>
</evidence>
<feature type="transmembrane region" description="Helical" evidence="3">
    <location>
        <begin position="371"/>
        <end position="392"/>
    </location>
</feature>
<dbReference type="GeneID" id="109580391"/>
<comment type="similarity">
    <text evidence="1">Belongs to the TRAFAC class TrmE-Era-EngA-EngB-Septin-like GTPase superfamily. AIG1/Toc34/Toc159-like paraseptin GTPase family. IAN subfamily.</text>
</comment>
<dbReference type="Pfam" id="PF04548">
    <property type="entry name" value="AIG1"/>
    <property type="match status" value="1"/>
</dbReference>
<dbReference type="Gene3D" id="3.40.50.300">
    <property type="entry name" value="P-loop containing nucleotide triphosphate hydrolases"/>
    <property type="match status" value="1"/>
</dbReference>
<dbReference type="EnsemblMetazoa" id="XM_019993473.1">
    <property type="protein sequence ID" value="XP_019849032.1"/>
    <property type="gene ID" value="LOC109580391"/>
</dbReference>
<evidence type="ECO:0000313" key="6">
    <source>
        <dbReference type="Proteomes" id="UP000007879"/>
    </source>
</evidence>
<organism evidence="5 6">
    <name type="scientific">Amphimedon queenslandica</name>
    <name type="common">Sponge</name>
    <dbReference type="NCBI Taxonomy" id="400682"/>
    <lineage>
        <taxon>Eukaryota</taxon>
        <taxon>Metazoa</taxon>
        <taxon>Porifera</taxon>
        <taxon>Demospongiae</taxon>
        <taxon>Heteroscleromorpha</taxon>
        <taxon>Haplosclerida</taxon>
        <taxon>Niphatidae</taxon>
        <taxon>Amphimedon</taxon>
    </lineage>
</organism>
<feature type="transmembrane region" description="Helical" evidence="3">
    <location>
        <begin position="345"/>
        <end position="365"/>
    </location>
</feature>
<proteinExistence type="inferred from homology"/>
<dbReference type="Proteomes" id="UP000007879">
    <property type="component" value="Unassembled WGS sequence"/>
</dbReference>
<dbReference type="SUPFAM" id="SSF52540">
    <property type="entry name" value="P-loop containing nucleoside triphosphate hydrolases"/>
    <property type="match status" value="1"/>
</dbReference>
<name>A0AAN0IWV0_AMPQE</name>
<keyword evidence="2" id="KW-0547">Nucleotide-binding</keyword>
<evidence type="ECO:0000256" key="1">
    <source>
        <dbReference type="ARBA" id="ARBA00008535"/>
    </source>
</evidence>
<dbReference type="KEGG" id="aqu:109580391"/>
<dbReference type="CDD" id="cd00882">
    <property type="entry name" value="Ras_like_GTPase"/>
    <property type="match status" value="1"/>
</dbReference>
<reference evidence="5" key="2">
    <citation type="submission" date="2024-06" db="UniProtKB">
        <authorList>
            <consortium name="EnsemblMetazoa"/>
        </authorList>
    </citation>
    <scope>IDENTIFICATION</scope>
</reference>
<keyword evidence="3" id="KW-0812">Transmembrane</keyword>
<dbReference type="RefSeq" id="XP_019849032.1">
    <property type="nucleotide sequence ID" value="XM_019993473.1"/>
</dbReference>
<reference evidence="6" key="1">
    <citation type="journal article" date="2010" name="Nature">
        <title>The Amphimedon queenslandica genome and the evolution of animal complexity.</title>
        <authorList>
            <person name="Srivastava M."/>
            <person name="Simakov O."/>
            <person name="Chapman J."/>
            <person name="Fahey B."/>
            <person name="Gauthier M.E."/>
            <person name="Mitros T."/>
            <person name="Richards G.S."/>
            <person name="Conaco C."/>
            <person name="Dacre M."/>
            <person name="Hellsten U."/>
            <person name="Larroux C."/>
            <person name="Putnam N.H."/>
            <person name="Stanke M."/>
            <person name="Adamska M."/>
            <person name="Darling A."/>
            <person name="Degnan S.M."/>
            <person name="Oakley T.H."/>
            <person name="Plachetzki D.C."/>
            <person name="Zhai Y."/>
            <person name="Adamski M."/>
            <person name="Calcino A."/>
            <person name="Cummins S.F."/>
            <person name="Goodstein D.M."/>
            <person name="Harris C."/>
            <person name="Jackson D.J."/>
            <person name="Leys S.P."/>
            <person name="Shu S."/>
            <person name="Woodcroft B.J."/>
            <person name="Vervoort M."/>
            <person name="Kosik K.S."/>
            <person name="Manning G."/>
            <person name="Degnan B.M."/>
            <person name="Rokhsar D.S."/>
        </authorList>
    </citation>
    <scope>NUCLEOTIDE SEQUENCE [LARGE SCALE GENOMIC DNA]</scope>
</reference>
<dbReference type="GO" id="GO:0005525">
    <property type="term" value="F:GTP binding"/>
    <property type="evidence" value="ECO:0007669"/>
    <property type="project" value="InterPro"/>
</dbReference>
<evidence type="ECO:0000313" key="5">
    <source>
        <dbReference type="EnsemblMetazoa" id="XP_019849032.1"/>
    </source>
</evidence>
<dbReference type="AlphaFoldDB" id="A0AAN0IWV0"/>
<accession>A0AAN0IWV0</accession>
<dbReference type="InterPro" id="IPR027417">
    <property type="entry name" value="P-loop_NTPase"/>
</dbReference>